<dbReference type="RefSeq" id="WP_386436322.1">
    <property type="nucleotide sequence ID" value="NZ_JBHSBB010000029.1"/>
</dbReference>
<dbReference type="PANTHER" id="PTHR47691:SF3">
    <property type="entry name" value="HTH-TYPE TRANSCRIPTIONAL REGULATOR RV0890C-RELATED"/>
    <property type="match status" value="1"/>
</dbReference>
<evidence type="ECO:0000313" key="2">
    <source>
        <dbReference type="Proteomes" id="UP001595765"/>
    </source>
</evidence>
<evidence type="ECO:0000313" key="1">
    <source>
        <dbReference type="EMBL" id="MFC4035783.1"/>
    </source>
</evidence>
<reference evidence="2" key="1">
    <citation type="journal article" date="2019" name="Int. J. Syst. Evol. Microbiol.">
        <title>The Global Catalogue of Microorganisms (GCM) 10K type strain sequencing project: providing services to taxonomists for standard genome sequencing and annotation.</title>
        <authorList>
            <consortium name="The Broad Institute Genomics Platform"/>
            <consortium name="The Broad Institute Genome Sequencing Center for Infectious Disease"/>
            <person name="Wu L."/>
            <person name="Ma J."/>
        </authorList>
    </citation>
    <scope>NUCLEOTIDE SEQUENCE [LARGE SCALE GENOMIC DNA]</scope>
    <source>
        <strain evidence="2">CGMCC 4.7237</strain>
    </source>
</reference>
<dbReference type="SUPFAM" id="SSF48452">
    <property type="entry name" value="TPR-like"/>
    <property type="match status" value="1"/>
</dbReference>
<accession>A0ABV8HUN8</accession>
<dbReference type="Gene3D" id="1.25.40.10">
    <property type="entry name" value="Tetratricopeptide repeat domain"/>
    <property type="match status" value="2"/>
</dbReference>
<dbReference type="InterPro" id="IPR027417">
    <property type="entry name" value="P-loop_NTPase"/>
</dbReference>
<dbReference type="Proteomes" id="UP001595765">
    <property type="component" value="Unassembled WGS sequence"/>
</dbReference>
<dbReference type="InterPro" id="IPR011990">
    <property type="entry name" value="TPR-like_helical_dom_sf"/>
</dbReference>
<sequence length="728" mass="79461">MSATPRSGVGPAANVVHNELVDGVAYGPSIQAGTVQAVHFHGAQVLPPTPRELPATPQVWVDREDDLHQLIQACCGEGEGIHCVAISGPGGIGKSALAIRLLRSLGAAAGSAQLYVDLRGHPGGVPLRPVEVLSRFLRAFGYGTLPSDVEELSAWWRSATAERHVTVLADNARDADQIRPLLPARPGSLIVVTSRHPLADLVVDGAALHNLLPLPENAAIELLTRCSGLAISDGDIAAATRITRMCARNPLALRTAAARSVLQPRTTLTQLAPALHPASAPSVPHDQDKDEGAVVDSLQQTYQALSADVASTFRLLGALPAHTFDPDVVAAVRDIDHTEATRLLEQLLSAELVQDRRPDDQRQARTALECSFHDVVADLARREADSDPPSAQQEARRRWVEWYLLAATQAEERLAPSHRSLRRSPRYVLHGRALFDGMSDRQVLAWLEHRRSELLSAVHTAFAAGWYDLTWQITDAMWPLFLRGRHTEDWISVHEEYGLPAAERDGDPRVVRRMLTTLGGGLRSAAEYDRALIQYELAWANARQNGHRRDEAQALDGIGACHQQAGRAQQAVPPLLEALSIREEIGYDRGTGLTRIRLAEAFADQGDLLQALDHLEKARTILLEIRDAYDGARALALLGRTNVRDGRIETGEICLQQAAEEFAATGSHHWRARILEWLGEAARYDHRLGQAGELFTASRELYATLHSPRDVGRLDTALHSLETGGSTP</sequence>
<keyword evidence="2" id="KW-1185">Reference proteome</keyword>
<dbReference type="SUPFAM" id="SSF52540">
    <property type="entry name" value="P-loop containing nucleoside triphosphate hydrolases"/>
    <property type="match status" value="1"/>
</dbReference>
<gene>
    <name evidence="1" type="ORF">ACFO3J_30575</name>
</gene>
<dbReference type="EMBL" id="JBHSBB010000029">
    <property type="protein sequence ID" value="MFC4035783.1"/>
    <property type="molecule type" value="Genomic_DNA"/>
</dbReference>
<dbReference type="PANTHER" id="PTHR47691">
    <property type="entry name" value="REGULATOR-RELATED"/>
    <property type="match status" value="1"/>
</dbReference>
<dbReference type="Gene3D" id="3.40.50.300">
    <property type="entry name" value="P-loop containing nucleotide triphosphate hydrolases"/>
    <property type="match status" value="1"/>
</dbReference>
<organism evidence="1 2">
    <name type="scientific">Streptomyces polygonati</name>
    <dbReference type="NCBI Taxonomy" id="1617087"/>
    <lineage>
        <taxon>Bacteria</taxon>
        <taxon>Bacillati</taxon>
        <taxon>Actinomycetota</taxon>
        <taxon>Actinomycetes</taxon>
        <taxon>Kitasatosporales</taxon>
        <taxon>Streptomycetaceae</taxon>
        <taxon>Streptomyces</taxon>
    </lineage>
</organism>
<protein>
    <submittedName>
        <fullName evidence="1">Regulator</fullName>
    </submittedName>
</protein>
<comment type="caution">
    <text evidence="1">The sequence shown here is derived from an EMBL/GenBank/DDBJ whole genome shotgun (WGS) entry which is preliminary data.</text>
</comment>
<name>A0ABV8HUN8_9ACTN</name>
<proteinExistence type="predicted"/>